<keyword evidence="1" id="KW-0472">Membrane</keyword>
<dbReference type="SUPFAM" id="SSF81321">
    <property type="entry name" value="Family A G protein-coupled receptor-like"/>
    <property type="match status" value="1"/>
</dbReference>
<name>A0A814H7F4_9BILA</name>
<proteinExistence type="predicted"/>
<evidence type="ECO:0000256" key="1">
    <source>
        <dbReference type="SAM" id="Phobius"/>
    </source>
</evidence>
<comment type="caution">
    <text evidence="2">The sequence shown here is derived from an EMBL/GenBank/DDBJ whole genome shotgun (WGS) entry which is preliminary data.</text>
</comment>
<dbReference type="InterPro" id="IPR052954">
    <property type="entry name" value="GPCR-Ligand_Int"/>
</dbReference>
<dbReference type="EMBL" id="CAJOBC010003315">
    <property type="protein sequence ID" value="CAF3777488.1"/>
    <property type="molecule type" value="Genomic_DNA"/>
</dbReference>
<organism evidence="2 4">
    <name type="scientific">Didymodactylos carnosus</name>
    <dbReference type="NCBI Taxonomy" id="1234261"/>
    <lineage>
        <taxon>Eukaryota</taxon>
        <taxon>Metazoa</taxon>
        <taxon>Spiralia</taxon>
        <taxon>Gnathifera</taxon>
        <taxon>Rotifera</taxon>
        <taxon>Eurotatoria</taxon>
        <taxon>Bdelloidea</taxon>
        <taxon>Philodinida</taxon>
        <taxon>Philodinidae</taxon>
        <taxon>Didymodactylos</taxon>
    </lineage>
</organism>
<feature type="transmembrane region" description="Helical" evidence="1">
    <location>
        <begin position="26"/>
        <end position="49"/>
    </location>
</feature>
<evidence type="ECO:0008006" key="5">
    <source>
        <dbReference type="Google" id="ProtNLM"/>
    </source>
</evidence>
<dbReference type="OrthoDB" id="9990906at2759"/>
<evidence type="ECO:0000313" key="3">
    <source>
        <dbReference type="EMBL" id="CAF3777488.1"/>
    </source>
</evidence>
<keyword evidence="4" id="KW-1185">Reference proteome</keyword>
<reference evidence="2" key="1">
    <citation type="submission" date="2021-02" db="EMBL/GenBank/DDBJ databases">
        <authorList>
            <person name="Nowell W R."/>
        </authorList>
    </citation>
    <scope>NUCLEOTIDE SEQUENCE</scope>
</reference>
<evidence type="ECO:0000313" key="2">
    <source>
        <dbReference type="EMBL" id="CAF1006170.1"/>
    </source>
</evidence>
<dbReference type="PANTHER" id="PTHR46641:SF25">
    <property type="entry name" value="CNMAMIDE RECEPTOR-RELATED"/>
    <property type="match status" value="1"/>
</dbReference>
<dbReference type="EMBL" id="CAJNOQ010003314">
    <property type="protein sequence ID" value="CAF1006170.1"/>
    <property type="molecule type" value="Genomic_DNA"/>
</dbReference>
<dbReference type="Proteomes" id="UP000681722">
    <property type="component" value="Unassembled WGS sequence"/>
</dbReference>
<sequence>MNTTGITNLGCPPEWDLLSNTFSQALYIYLTPIIIGIGLCGNILTILVFSRTDLQRQCVCVLTITLAVADSFVLVIPVLMIWLETILKREFSETSIFWCRTHATVNSAIIYRLSLRGIVDITSNITLMLILVCIMHLVCTIPFQSCWLYYQVVQEQENNCEWLKSRAKWRNFTFTIRNINYMLNFFLYSCSSLLFRDELFKLIYLCLFPSTQPNYPAYYYRRNSGYDNTGRRFSLSTLILRRLSRTTEYTNG</sequence>
<feature type="transmembrane region" description="Helical" evidence="1">
    <location>
        <begin position="61"/>
        <end position="83"/>
    </location>
</feature>
<protein>
    <recommendedName>
        <fullName evidence="5">G-protein coupled receptors family 1 profile domain-containing protein</fullName>
    </recommendedName>
</protein>
<dbReference type="AlphaFoldDB" id="A0A814H7F4"/>
<keyword evidence="1" id="KW-1133">Transmembrane helix</keyword>
<dbReference type="PANTHER" id="PTHR46641">
    <property type="entry name" value="FMRFAMIDE RECEPTOR-RELATED"/>
    <property type="match status" value="1"/>
</dbReference>
<dbReference type="Gene3D" id="1.20.1070.10">
    <property type="entry name" value="Rhodopsin 7-helix transmembrane proteins"/>
    <property type="match status" value="2"/>
</dbReference>
<gene>
    <name evidence="2" type="ORF">GPM918_LOCUS14020</name>
    <name evidence="3" type="ORF">SRO942_LOCUS14022</name>
</gene>
<feature type="transmembrane region" description="Helical" evidence="1">
    <location>
        <begin position="125"/>
        <end position="150"/>
    </location>
</feature>
<keyword evidence="1" id="KW-0812">Transmembrane</keyword>
<evidence type="ECO:0000313" key="4">
    <source>
        <dbReference type="Proteomes" id="UP000663829"/>
    </source>
</evidence>
<dbReference type="Proteomes" id="UP000663829">
    <property type="component" value="Unassembled WGS sequence"/>
</dbReference>
<accession>A0A814H7F4</accession>